<dbReference type="SUPFAM" id="SSF52374">
    <property type="entry name" value="Nucleotidylyl transferase"/>
    <property type="match status" value="1"/>
</dbReference>
<keyword evidence="11" id="KW-1185">Reference proteome</keyword>
<comment type="caution">
    <text evidence="10">The sequence shown here is derived from an EMBL/GenBank/DDBJ whole genome shotgun (WGS) entry which is preliminary data.</text>
</comment>
<keyword evidence="1 7" id="KW-0436">Ligase</keyword>
<evidence type="ECO:0000256" key="2">
    <source>
        <dbReference type="ARBA" id="ARBA00022723"/>
    </source>
</evidence>
<comment type="function">
    <text evidence="7">Catalyzes the tRNA-independent activation of glutamate in presence of ATP and the subsequent transfer of glutamate onto a tRNA(Asp). Glutamate is transferred on the 2-amino-5-(4,5-dihydroxy-2-cyclopenten-1-yl) moiety of the queuosine in the wobble position of the QUC anticodon.</text>
</comment>
<dbReference type="InterPro" id="IPR049940">
    <property type="entry name" value="GluQ/Sye"/>
</dbReference>
<feature type="binding site" evidence="7">
    <location>
        <position position="105"/>
    </location>
    <ligand>
        <name>Zn(2+)</name>
        <dbReference type="ChEBI" id="CHEBI:29105"/>
    </ligand>
</feature>
<dbReference type="NCBIfam" id="TIGR03838">
    <property type="entry name" value="queuosine_YadB"/>
    <property type="match status" value="1"/>
</dbReference>
<proteinExistence type="inferred from homology"/>
<dbReference type="PANTHER" id="PTHR43311">
    <property type="entry name" value="GLUTAMATE--TRNA LIGASE"/>
    <property type="match status" value="1"/>
</dbReference>
<evidence type="ECO:0000313" key="11">
    <source>
        <dbReference type="Proteomes" id="UP000246569"/>
    </source>
</evidence>
<evidence type="ECO:0000256" key="8">
    <source>
        <dbReference type="RuleBase" id="RU363037"/>
    </source>
</evidence>
<feature type="binding site" evidence="7">
    <location>
        <position position="240"/>
    </location>
    <ligand>
        <name>ATP</name>
        <dbReference type="ChEBI" id="CHEBI:30616"/>
    </ligand>
</feature>
<dbReference type="NCBIfam" id="NF004314">
    <property type="entry name" value="PRK05710.1-3"/>
    <property type="match status" value="1"/>
</dbReference>
<feature type="domain" description="Glutamyl/glutaminyl-tRNA synthetase class Ib catalytic" evidence="9">
    <location>
        <begin position="11"/>
        <end position="244"/>
    </location>
</feature>
<dbReference type="GO" id="GO:0004818">
    <property type="term" value="F:glutamate-tRNA ligase activity"/>
    <property type="evidence" value="ECO:0007669"/>
    <property type="project" value="TreeGrafter"/>
</dbReference>
<evidence type="ECO:0000256" key="1">
    <source>
        <dbReference type="ARBA" id="ARBA00022598"/>
    </source>
</evidence>
<feature type="binding site" evidence="7">
    <location>
        <position position="127"/>
    </location>
    <ligand>
        <name>Zn(2+)</name>
        <dbReference type="ChEBI" id="CHEBI:29105"/>
    </ligand>
</feature>
<dbReference type="HAMAP" id="MF_01428">
    <property type="entry name" value="Glu_Q_tRNA_synth"/>
    <property type="match status" value="1"/>
</dbReference>
<keyword evidence="2 7" id="KW-0479">Metal-binding</keyword>
<organism evidence="10 11">
    <name type="scientific">Plasticicumulans acidivorans</name>
    <dbReference type="NCBI Taxonomy" id="886464"/>
    <lineage>
        <taxon>Bacteria</taxon>
        <taxon>Pseudomonadati</taxon>
        <taxon>Pseudomonadota</taxon>
        <taxon>Gammaproteobacteria</taxon>
        <taxon>Candidatus Competibacteraceae</taxon>
        <taxon>Plasticicumulans</taxon>
    </lineage>
</organism>
<gene>
    <name evidence="7" type="primary">gluQ</name>
    <name evidence="10" type="ORF">C7443_101421</name>
</gene>
<dbReference type="InterPro" id="IPR020058">
    <property type="entry name" value="Glu/Gln-tRNA-synth_Ib_cat-dom"/>
</dbReference>
<dbReference type="InterPro" id="IPR014729">
    <property type="entry name" value="Rossmann-like_a/b/a_fold"/>
</dbReference>
<reference evidence="10 11" key="1">
    <citation type="submission" date="2018-05" db="EMBL/GenBank/DDBJ databases">
        <title>Genomic Encyclopedia of Type Strains, Phase IV (KMG-IV): sequencing the most valuable type-strain genomes for metagenomic binning, comparative biology and taxonomic classification.</title>
        <authorList>
            <person name="Goeker M."/>
        </authorList>
    </citation>
    <scope>NUCLEOTIDE SEQUENCE [LARGE SCALE GENOMIC DNA]</scope>
    <source>
        <strain evidence="10 11">DSM 23606</strain>
    </source>
</reference>
<dbReference type="GO" id="GO:0006424">
    <property type="term" value="P:glutamyl-tRNA aminoacylation"/>
    <property type="evidence" value="ECO:0007669"/>
    <property type="project" value="InterPro"/>
</dbReference>
<dbReference type="InterPro" id="IPR000924">
    <property type="entry name" value="Glu/Gln-tRNA-synth"/>
</dbReference>
<dbReference type="GO" id="GO:0005829">
    <property type="term" value="C:cytosol"/>
    <property type="evidence" value="ECO:0007669"/>
    <property type="project" value="TreeGrafter"/>
</dbReference>
<dbReference type="EMBL" id="QGTJ01000001">
    <property type="protein sequence ID" value="PWV65935.1"/>
    <property type="molecule type" value="Genomic_DNA"/>
</dbReference>
<dbReference type="PANTHER" id="PTHR43311:SF1">
    <property type="entry name" value="GLUTAMYL-Q TRNA(ASP) SYNTHETASE"/>
    <property type="match status" value="1"/>
</dbReference>
<dbReference type="GO" id="GO:0008270">
    <property type="term" value="F:zinc ion binding"/>
    <property type="evidence" value="ECO:0007669"/>
    <property type="project" value="UniProtKB-UniRule"/>
</dbReference>
<dbReference type="PRINTS" id="PR00987">
    <property type="entry name" value="TRNASYNTHGLU"/>
</dbReference>
<keyword evidence="3 7" id="KW-0547">Nucleotide-binding</keyword>
<dbReference type="Gene3D" id="3.40.50.620">
    <property type="entry name" value="HUPs"/>
    <property type="match status" value="1"/>
</dbReference>
<keyword evidence="5 7" id="KW-0067">ATP-binding</keyword>
<evidence type="ECO:0000256" key="5">
    <source>
        <dbReference type="ARBA" id="ARBA00022840"/>
    </source>
</evidence>
<evidence type="ECO:0000256" key="3">
    <source>
        <dbReference type="ARBA" id="ARBA00022741"/>
    </source>
</evidence>
<accession>A0A317N0C3</accession>
<evidence type="ECO:0000256" key="7">
    <source>
        <dbReference type="HAMAP-Rule" id="MF_01428"/>
    </source>
</evidence>
<name>A0A317N0C3_9GAMM</name>
<dbReference type="GO" id="GO:0006400">
    <property type="term" value="P:tRNA modification"/>
    <property type="evidence" value="ECO:0007669"/>
    <property type="project" value="InterPro"/>
</dbReference>
<evidence type="ECO:0000256" key="4">
    <source>
        <dbReference type="ARBA" id="ARBA00022833"/>
    </source>
</evidence>
<feature type="binding site" evidence="7">
    <location>
        <position position="199"/>
    </location>
    <ligand>
        <name>L-glutamate</name>
        <dbReference type="ChEBI" id="CHEBI:29985"/>
    </ligand>
</feature>
<feature type="binding site" evidence="7">
    <location>
        <position position="103"/>
    </location>
    <ligand>
        <name>Zn(2+)</name>
        <dbReference type="ChEBI" id="CHEBI:29105"/>
    </ligand>
</feature>
<keyword evidence="4 7" id="KW-0862">Zinc</keyword>
<dbReference type="RefSeq" id="WP_211346135.1">
    <property type="nucleotide sequence ID" value="NZ_QGTJ01000001.1"/>
</dbReference>
<dbReference type="InterPro" id="IPR022380">
    <property type="entry name" value="Glu-Q_tRNA(Asp)_Synthase"/>
</dbReference>
<feature type="binding site" evidence="7">
    <location>
        <begin position="11"/>
        <end position="15"/>
    </location>
    <ligand>
        <name>L-glutamate</name>
        <dbReference type="ChEBI" id="CHEBI:29985"/>
    </ligand>
</feature>
<dbReference type="EC" id="6.1.1.-" evidence="7"/>
<dbReference type="Proteomes" id="UP000246569">
    <property type="component" value="Unassembled WGS sequence"/>
</dbReference>
<dbReference type="AlphaFoldDB" id="A0A317N0C3"/>
<feature type="binding site" evidence="7">
    <location>
        <position position="181"/>
    </location>
    <ligand>
        <name>L-glutamate</name>
        <dbReference type="ChEBI" id="CHEBI:29985"/>
    </ligand>
</feature>
<feature type="binding site" evidence="7">
    <location>
        <position position="47"/>
    </location>
    <ligand>
        <name>L-glutamate</name>
        <dbReference type="ChEBI" id="CHEBI:29985"/>
    </ligand>
</feature>
<dbReference type="GO" id="GO:0005524">
    <property type="term" value="F:ATP binding"/>
    <property type="evidence" value="ECO:0007669"/>
    <property type="project" value="UniProtKB-KW"/>
</dbReference>
<protein>
    <recommendedName>
        <fullName evidence="7">Glutamyl-Q tRNA(Asp) synthetase</fullName>
        <shortName evidence="7">Glu-Q-RSs</shortName>
        <ecNumber evidence="7">6.1.1.-</ecNumber>
    </recommendedName>
</protein>
<comment type="cofactor">
    <cofactor evidence="7">
        <name>Zn(2+)</name>
        <dbReference type="ChEBI" id="CHEBI:29105"/>
    </cofactor>
    <text evidence="7">Binds 1 zinc ion per subunit.</text>
</comment>
<feature type="short sequence motif" description="'KMSKS' region" evidence="7">
    <location>
        <begin position="237"/>
        <end position="241"/>
    </location>
</feature>
<evidence type="ECO:0000313" key="10">
    <source>
        <dbReference type="EMBL" id="PWV65935.1"/>
    </source>
</evidence>
<feature type="binding site" evidence="7">
    <location>
        <position position="123"/>
    </location>
    <ligand>
        <name>Zn(2+)</name>
        <dbReference type="ChEBI" id="CHEBI:29105"/>
    </ligand>
</feature>
<dbReference type="FunFam" id="3.40.50.620:FF:000093">
    <property type="entry name" value="Glutamyl-Q tRNA(Asp) synthetase"/>
    <property type="match status" value="1"/>
</dbReference>
<evidence type="ECO:0000259" key="9">
    <source>
        <dbReference type="Pfam" id="PF00749"/>
    </source>
</evidence>
<evidence type="ECO:0000256" key="6">
    <source>
        <dbReference type="ARBA" id="ARBA00023146"/>
    </source>
</evidence>
<sequence>MPADPVIPVGRFAPSPTGALHFGSLLTALASWLDARAGGGRWLVRIEDIDTPRVVPGAADDILRTLEACGLYWDGTPVWQSQRLELYAQVLEQLQQAGLLYLCRCSRSRLAATARRGPCGLIYPGYCRDAGLPLDQAGALRLRTDAGEVHFTDRVQGKFKQSLHAEVGDFVLRRADGLYAYQLVVVVDDALQQVTDIVRGADLLDSTPRQIYLQRLLGYPAPSYAHVPLAVDAKGDKLSKLTHARAIDCTRAHLALWDALEFLGQQPPDPLRGADVSSVLDWARQHWAMSQVPSVLHRQWPTPVDTAAGAIATPSS</sequence>
<dbReference type="Pfam" id="PF00749">
    <property type="entry name" value="tRNA-synt_1c"/>
    <property type="match status" value="1"/>
</dbReference>
<keyword evidence="8" id="KW-0648">Protein biosynthesis</keyword>
<keyword evidence="6 7" id="KW-0030">Aminoacyl-tRNA synthetase</keyword>
<feature type="short sequence motif" description="'HIGH' region" evidence="7">
    <location>
        <begin position="14"/>
        <end position="24"/>
    </location>
</feature>
<comment type="similarity">
    <text evidence="7">Belongs to the class-I aminoacyl-tRNA synthetase family. GluQ subfamily.</text>
</comment>